<reference evidence="2 3" key="2">
    <citation type="submission" date="2015-05" db="EMBL/GenBank/DDBJ databases">
        <title>Distinctive expansion of gene families associated with plant cell wall degradation and secondary metabolism in the genomes of grapevine trunk pathogens.</title>
        <authorList>
            <person name="Lawrence D.P."/>
            <person name="Travadon R."/>
            <person name="Rolshausen P.E."/>
            <person name="Baumgartner K."/>
        </authorList>
    </citation>
    <scope>NUCLEOTIDE SEQUENCE [LARGE SCALE GENOMIC DNA]</scope>
    <source>
        <strain evidence="2">DS831</strain>
    </source>
</reference>
<proteinExistence type="predicted"/>
<protein>
    <submittedName>
        <fullName evidence="2">Uncharacterized protein</fullName>
    </submittedName>
</protein>
<evidence type="ECO:0000256" key="1">
    <source>
        <dbReference type="SAM" id="SignalP"/>
    </source>
</evidence>
<feature type="chain" id="PRO_5002543524" evidence="1">
    <location>
        <begin position="18"/>
        <end position="280"/>
    </location>
</feature>
<sequence length="280" mass="29149">MHSSAIFASALIGGATAATVPDLTDFSGDVGTFNVTAVSGPASGINWANFTVSNPKLDLTASCNWAYDFDGPNPNITLGTKTQVVLYVTECNTPDFALYWGNTSQSLQIDYNTTLTGRPVTIQASDGLIPNQDCDASTCSAAGSIGINSVALLDSTGAAEPAGQYGYWDVTYNNFTSSVQPGYASEDFTFQYSGGGYVSCSQTVAEAGAAPGRFCTGDLDVNWDTAVVPERSISLNSTVDLDGTNTTLVGTAPIRGVCYIQPGGLVCEDRLRVQVSEATA</sequence>
<keyword evidence="1" id="KW-0732">Signal</keyword>
<comment type="caution">
    <text evidence="2">The sequence shown here is derived from an EMBL/GenBank/DDBJ whole genome shotgun (WGS) entry which is preliminary data.</text>
</comment>
<evidence type="ECO:0000313" key="2">
    <source>
        <dbReference type="EMBL" id="KKY17677.1"/>
    </source>
</evidence>
<dbReference type="Proteomes" id="UP000034182">
    <property type="component" value="Unassembled WGS sequence"/>
</dbReference>
<name>A0A0G2E3M4_9PEZI</name>
<dbReference type="EMBL" id="LAQI01000145">
    <property type="protein sequence ID" value="KKY17677.1"/>
    <property type="molecule type" value="Genomic_DNA"/>
</dbReference>
<gene>
    <name evidence="2" type="ORF">UCDDS831_g06269</name>
</gene>
<organism evidence="2 3">
    <name type="scientific">Diplodia seriata</name>
    <dbReference type="NCBI Taxonomy" id="420778"/>
    <lineage>
        <taxon>Eukaryota</taxon>
        <taxon>Fungi</taxon>
        <taxon>Dikarya</taxon>
        <taxon>Ascomycota</taxon>
        <taxon>Pezizomycotina</taxon>
        <taxon>Dothideomycetes</taxon>
        <taxon>Dothideomycetes incertae sedis</taxon>
        <taxon>Botryosphaeriales</taxon>
        <taxon>Botryosphaeriaceae</taxon>
        <taxon>Diplodia</taxon>
    </lineage>
</organism>
<dbReference type="AlphaFoldDB" id="A0A0G2E3M4"/>
<accession>A0A0G2E3M4</accession>
<reference evidence="2 3" key="1">
    <citation type="submission" date="2015-03" db="EMBL/GenBank/DDBJ databases">
        <authorList>
            <person name="Morales-Cruz A."/>
            <person name="Amrine K.C."/>
            <person name="Cantu D."/>
        </authorList>
    </citation>
    <scope>NUCLEOTIDE SEQUENCE [LARGE SCALE GENOMIC DNA]</scope>
    <source>
        <strain evidence="2">DS831</strain>
    </source>
</reference>
<feature type="signal peptide" evidence="1">
    <location>
        <begin position="1"/>
        <end position="17"/>
    </location>
</feature>
<evidence type="ECO:0000313" key="3">
    <source>
        <dbReference type="Proteomes" id="UP000034182"/>
    </source>
</evidence>